<accession>A0A7Z0WKS9</accession>
<evidence type="ECO:0000259" key="1">
    <source>
        <dbReference type="PROSITE" id="PS50943"/>
    </source>
</evidence>
<dbReference type="CDD" id="cd00093">
    <property type="entry name" value="HTH_XRE"/>
    <property type="match status" value="1"/>
</dbReference>
<dbReference type="SUPFAM" id="SSF47413">
    <property type="entry name" value="lambda repressor-like DNA-binding domains"/>
    <property type="match status" value="1"/>
</dbReference>
<dbReference type="InterPro" id="IPR001387">
    <property type="entry name" value="Cro/C1-type_HTH"/>
</dbReference>
<reference evidence="2 3" key="1">
    <citation type="submission" date="2016-12" db="EMBL/GenBank/DDBJ databases">
        <title>The draft genome sequence of Actinophytocola xinjiangensis.</title>
        <authorList>
            <person name="Wang W."/>
            <person name="Yuan L."/>
        </authorList>
    </citation>
    <scope>NUCLEOTIDE SEQUENCE [LARGE SCALE GENOMIC DNA]</scope>
    <source>
        <strain evidence="2 3">CGMCC 4.4663</strain>
    </source>
</reference>
<protein>
    <recommendedName>
        <fullName evidence="1">HTH cro/C1-type domain-containing protein</fullName>
    </recommendedName>
</protein>
<dbReference type="AlphaFoldDB" id="A0A7Z0WKS9"/>
<dbReference type="Gene3D" id="1.10.260.40">
    <property type="entry name" value="lambda repressor-like DNA-binding domains"/>
    <property type="match status" value="1"/>
</dbReference>
<sequence>MCSYFGWRLRFWRQRSGLTQQELGELLGYDHSHLSKVETGDRWPPEDLPARADRLLGAGGELATLWPLVERERQQMIRRGQAVGRERFGDDAGPSPQPTRAEVVMAIDWLLARAYSDLETRFG</sequence>
<feature type="domain" description="HTH cro/C1-type" evidence="1">
    <location>
        <begin position="9"/>
        <end position="42"/>
    </location>
</feature>
<dbReference type="SMART" id="SM00530">
    <property type="entry name" value="HTH_XRE"/>
    <property type="match status" value="1"/>
</dbReference>
<name>A0A7Z0WKS9_9PSEU</name>
<dbReference type="EMBL" id="MSIF01000010">
    <property type="protein sequence ID" value="OLF09049.1"/>
    <property type="molecule type" value="Genomic_DNA"/>
</dbReference>
<dbReference type="GO" id="GO:0003677">
    <property type="term" value="F:DNA binding"/>
    <property type="evidence" value="ECO:0007669"/>
    <property type="project" value="InterPro"/>
</dbReference>
<evidence type="ECO:0000313" key="3">
    <source>
        <dbReference type="Proteomes" id="UP000185696"/>
    </source>
</evidence>
<gene>
    <name evidence="2" type="ORF">BLA60_20915</name>
</gene>
<dbReference type="InterPro" id="IPR010982">
    <property type="entry name" value="Lambda_DNA-bd_dom_sf"/>
</dbReference>
<dbReference type="Pfam" id="PF13560">
    <property type="entry name" value="HTH_31"/>
    <property type="match status" value="1"/>
</dbReference>
<dbReference type="PROSITE" id="PS50943">
    <property type="entry name" value="HTH_CROC1"/>
    <property type="match status" value="1"/>
</dbReference>
<comment type="caution">
    <text evidence="2">The sequence shown here is derived from an EMBL/GenBank/DDBJ whole genome shotgun (WGS) entry which is preliminary data.</text>
</comment>
<evidence type="ECO:0000313" key="2">
    <source>
        <dbReference type="EMBL" id="OLF09049.1"/>
    </source>
</evidence>
<proteinExistence type="predicted"/>
<organism evidence="2 3">
    <name type="scientific">Actinophytocola xinjiangensis</name>
    <dbReference type="NCBI Taxonomy" id="485602"/>
    <lineage>
        <taxon>Bacteria</taxon>
        <taxon>Bacillati</taxon>
        <taxon>Actinomycetota</taxon>
        <taxon>Actinomycetes</taxon>
        <taxon>Pseudonocardiales</taxon>
        <taxon>Pseudonocardiaceae</taxon>
    </lineage>
</organism>
<dbReference type="Proteomes" id="UP000185696">
    <property type="component" value="Unassembled WGS sequence"/>
</dbReference>
<keyword evidence="3" id="KW-1185">Reference proteome</keyword>